<comment type="caution">
    <text evidence="3">The sequence shown here is derived from an EMBL/GenBank/DDBJ whole genome shotgun (WGS) entry which is preliminary data.</text>
</comment>
<dbReference type="OrthoDB" id="8187586at2759"/>
<dbReference type="InterPro" id="IPR056677">
    <property type="entry name" value="DUF7775"/>
</dbReference>
<feature type="transmembrane region" description="Helical" evidence="1">
    <location>
        <begin position="132"/>
        <end position="160"/>
    </location>
</feature>
<dbReference type="GO" id="GO:0005886">
    <property type="term" value="C:plasma membrane"/>
    <property type="evidence" value="ECO:0007669"/>
    <property type="project" value="TreeGrafter"/>
</dbReference>
<proteinExistence type="predicted"/>
<keyword evidence="1" id="KW-0812">Transmembrane</keyword>
<dbReference type="Pfam" id="PF24985">
    <property type="entry name" value="DUF7775"/>
    <property type="match status" value="1"/>
</dbReference>
<keyword evidence="1" id="KW-1133">Transmembrane helix</keyword>
<dbReference type="AlphaFoldDB" id="A0A2J7QHA5"/>
<dbReference type="STRING" id="105785.A0A2J7QHA5"/>
<dbReference type="EMBL" id="NEVH01013984">
    <property type="protein sequence ID" value="PNF27962.1"/>
    <property type="molecule type" value="Genomic_DNA"/>
</dbReference>
<dbReference type="PANTHER" id="PTHR36692:SF2">
    <property type="entry name" value="GEO12064P1"/>
    <property type="match status" value="1"/>
</dbReference>
<reference evidence="3 4" key="1">
    <citation type="submission" date="2017-12" db="EMBL/GenBank/DDBJ databases">
        <title>Hemimetabolous genomes reveal molecular basis of termite eusociality.</title>
        <authorList>
            <person name="Harrison M.C."/>
            <person name="Jongepier E."/>
            <person name="Robertson H.M."/>
            <person name="Arning N."/>
            <person name="Bitard-Feildel T."/>
            <person name="Chao H."/>
            <person name="Childers C.P."/>
            <person name="Dinh H."/>
            <person name="Doddapaneni H."/>
            <person name="Dugan S."/>
            <person name="Gowin J."/>
            <person name="Greiner C."/>
            <person name="Han Y."/>
            <person name="Hu H."/>
            <person name="Hughes D.S.T."/>
            <person name="Huylmans A.-K."/>
            <person name="Kemena C."/>
            <person name="Kremer L.P.M."/>
            <person name="Lee S.L."/>
            <person name="Lopez-Ezquerra A."/>
            <person name="Mallet L."/>
            <person name="Monroy-Kuhn J.M."/>
            <person name="Moser A."/>
            <person name="Murali S.C."/>
            <person name="Muzny D.M."/>
            <person name="Otani S."/>
            <person name="Piulachs M.-D."/>
            <person name="Poelchau M."/>
            <person name="Qu J."/>
            <person name="Schaub F."/>
            <person name="Wada-Katsumata A."/>
            <person name="Worley K.C."/>
            <person name="Xie Q."/>
            <person name="Ylla G."/>
            <person name="Poulsen M."/>
            <person name="Gibbs R.A."/>
            <person name="Schal C."/>
            <person name="Richards S."/>
            <person name="Belles X."/>
            <person name="Korb J."/>
            <person name="Bornberg-Bauer E."/>
        </authorList>
    </citation>
    <scope>NUCLEOTIDE SEQUENCE [LARGE SCALE GENOMIC DNA]</scope>
    <source>
        <tissue evidence="3">Whole body</tissue>
    </source>
</reference>
<feature type="transmembrane region" description="Helical" evidence="1">
    <location>
        <begin position="71"/>
        <end position="92"/>
    </location>
</feature>
<feature type="transmembrane region" description="Helical" evidence="1">
    <location>
        <begin position="42"/>
        <end position="64"/>
    </location>
</feature>
<dbReference type="PANTHER" id="PTHR36692">
    <property type="entry name" value="PROTEIN SNAKESKIN"/>
    <property type="match status" value="1"/>
</dbReference>
<evidence type="ECO:0000256" key="1">
    <source>
        <dbReference type="SAM" id="Phobius"/>
    </source>
</evidence>
<evidence type="ECO:0000313" key="4">
    <source>
        <dbReference type="Proteomes" id="UP000235965"/>
    </source>
</evidence>
<dbReference type="InterPro" id="IPR038976">
    <property type="entry name" value="Ssk"/>
</dbReference>
<sequence>MAHYGLPAPCIFKLMQVVTTAVCTGLYSEGLNSIPNNITTQLFPYIICSIYLIITPVILFSYVIGHRMPELIVRIFNTLGGILFLVAGVVALEGYSFYLVTYKLQLDNYSSMDDIEAGDEEDSTETLDRQGVFLLVSGILCLLNSLLYFIDVGWSVYITLSSL</sequence>
<protein>
    <recommendedName>
        <fullName evidence="2">DUF7775 domain-containing protein</fullName>
    </recommendedName>
</protein>
<evidence type="ECO:0000259" key="2">
    <source>
        <dbReference type="Pfam" id="PF24985"/>
    </source>
</evidence>
<dbReference type="GO" id="GO:0019991">
    <property type="term" value="P:septate junction assembly"/>
    <property type="evidence" value="ECO:0007669"/>
    <property type="project" value="InterPro"/>
</dbReference>
<dbReference type="Proteomes" id="UP000235965">
    <property type="component" value="Unassembled WGS sequence"/>
</dbReference>
<organism evidence="3 4">
    <name type="scientific">Cryptotermes secundus</name>
    <dbReference type="NCBI Taxonomy" id="105785"/>
    <lineage>
        <taxon>Eukaryota</taxon>
        <taxon>Metazoa</taxon>
        <taxon>Ecdysozoa</taxon>
        <taxon>Arthropoda</taxon>
        <taxon>Hexapoda</taxon>
        <taxon>Insecta</taxon>
        <taxon>Pterygota</taxon>
        <taxon>Neoptera</taxon>
        <taxon>Polyneoptera</taxon>
        <taxon>Dictyoptera</taxon>
        <taxon>Blattodea</taxon>
        <taxon>Blattoidea</taxon>
        <taxon>Termitoidae</taxon>
        <taxon>Kalotermitidae</taxon>
        <taxon>Cryptotermitinae</taxon>
        <taxon>Cryptotermes</taxon>
    </lineage>
</organism>
<gene>
    <name evidence="3" type="ORF">B7P43_G16435</name>
</gene>
<dbReference type="InParanoid" id="A0A2J7QHA5"/>
<accession>A0A2J7QHA5</accession>
<evidence type="ECO:0000313" key="3">
    <source>
        <dbReference type="EMBL" id="PNF27962.1"/>
    </source>
</evidence>
<feature type="domain" description="DUF7775" evidence="2">
    <location>
        <begin position="11"/>
        <end position="147"/>
    </location>
</feature>
<name>A0A2J7QHA5_9NEOP</name>
<keyword evidence="1" id="KW-0472">Membrane</keyword>
<keyword evidence="4" id="KW-1185">Reference proteome</keyword>